<dbReference type="GO" id="GO:0017111">
    <property type="term" value="F:ribonucleoside triphosphate phosphatase activity"/>
    <property type="evidence" value="ECO:0007669"/>
    <property type="project" value="InterPro"/>
</dbReference>
<reference evidence="1" key="1">
    <citation type="journal article" date="2014" name="Front. Microbiol.">
        <title>High frequency of phylogenetically diverse reductive dehalogenase-homologous genes in deep subseafloor sedimentary metagenomes.</title>
        <authorList>
            <person name="Kawai M."/>
            <person name="Futagami T."/>
            <person name="Toyoda A."/>
            <person name="Takaki Y."/>
            <person name="Nishi S."/>
            <person name="Hori S."/>
            <person name="Arai W."/>
            <person name="Tsubouchi T."/>
            <person name="Morono Y."/>
            <person name="Uchiyama I."/>
            <person name="Ito T."/>
            <person name="Fujiyama A."/>
            <person name="Inagaki F."/>
            <person name="Takami H."/>
        </authorList>
    </citation>
    <scope>NUCLEOTIDE SEQUENCE</scope>
    <source>
        <strain evidence="1">Expedition CK06-06</strain>
    </source>
</reference>
<dbReference type="AlphaFoldDB" id="X1C331"/>
<dbReference type="Pfam" id="PF03266">
    <property type="entry name" value="NTPase_1"/>
    <property type="match status" value="1"/>
</dbReference>
<proteinExistence type="predicted"/>
<gene>
    <name evidence="1" type="ORF">S01H4_44295</name>
</gene>
<dbReference type="InterPro" id="IPR004948">
    <property type="entry name" value="Nuc-triphosphatase_THEP1"/>
</dbReference>
<comment type="caution">
    <text evidence="1">The sequence shown here is derived from an EMBL/GenBank/DDBJ whole genome shotgun (WGS) entry which is preliminary data.</text>
</comment>
<dbReference type="Gene3D" id="3.40.50.300">
    <property type="entry name" value="P-loop containing nucleotide triphosphate hydrolases"/>
    <property type="match status" value="1"/>
</dbReference>
<protein>
    <submittedName>
        <fullName evidence="1">Uncharacterized protein</fullName>
    </submittedName>
</protein>
<dbReference type="InterPro" id="IPR027417">
    <property type="entry name" value="P-loop_NTPase"/>
</dbReference>
<name>X1C331_9ZZZZ</name>
<evidence type="ECO:0000313" key="1">
    <source>
        <dbReference type="EMBL" id="GAG90828.1"/>
    </source>
</evidence>
<organism evidence="1">
    <name type="scientific">marine sediment metagenome</name>
    <dbReference type="NCBI Taxonomy" id="412755"/>
    <lineage>
        <taxon>unclassified sequences</taxon>
        <taxon>metagenomes</taxon>
        <taxon>ecological metagenomes</taxon>
    </lineage>
</organism>
<dbReference type="EMBL" id="BART01024546">
    <property type="protein sequence ID" value="GAG90828.1"/>
    <property type="molecule type" value="Genomic_DNA"/>
</dbReference>
<accession>X1C331</accession>
<sequence>MNNKPALFVICGDFETGKTRFSQRLALTMHELGWDVAGIVSPAVFQDDVKIAIDALDLRSGERCRLAELIQAGSKLEGPATKRWQFSRETLNWCNFLLRSAVPCDLLMIDELGPLEFERETGMVCGIESIDEGDYLAAVIVIRPNLLAHARRRWPHFEDIELAQTGSDETSTTCWAQKLVPLKT</sequence>